<evidence type="ECO:0000256" key="2">
    <source>
        <dbReference type="ARBA" id="ARBA00022475"/>
    </source>
</evidence>
<sequence length="100" mass="11177">MEHSMFAMVLQSILGLAFVLGLFALIVWGMRRMQGRQINGPADFRIVQKIHIDNRNSLVEIRHHGRCYLLALSPGGITQLRADHSQPETTTVVNKQAAAL</sequence>
<dbReference type="Proteomes" id="UP000005297">
    <property type="component" value="Unassembled WGS sequence"/>
</dbReference>
<evidence type="ECO:0000256" key="4">
    <source>
        <dbReference type="ARBA" id="ARBA00022989"/>
    </source>
</evidence>
<dbReference type="Pfam" id="PF04347">
    <property type="entry name" value="FliO"/>
    <property type="match status" value="1"/>
</dbReference>
<organism evidence="7 8">
    <name type="scientific">Mariprofundus ferrooxydans PV-1</name>
    <dbReference type="NCBI Taxonomy" id="314345"/>
    <lineage>
        <taxon>Bacteria</taxon>
        <taxon>Pseudomonadati</taxon>
        <taxon>Pseudomonadota</taxon>
        <taxon>Candidatius Mariprofundia</taxon>
        <taxon>Mariprofundales</taxon>
        <taxon>Mariprofundaceae</taxon>
        <taxon>Mariprofundus</taxon>
    </lineage>
</organism>
<evidence type="ECO:0000256" key="5">
    <source>
        <dbReference type="ARBA" id="ARBA00023136"/>
    </source>
</evidence>
<dbReference type="STRING" id="314344.AL013_00290"/>
<reference evidence="7 8" key="1">
    <citation type="submission" date="2006-09" db="EMBL/GenBank/DDBJ databases">
        <authorList>
            <person name="Emerson D."/>
            <person name="Ferriera S."/>
            <person name="Johnson J."/>
            <person name="Kravitz S."/>
            <person name="Halpern A."/>
            <person name="Remington K."/>
            <person name="Beeson K."/>
            <person name="Tran B."/>
            <person name="Rogers Y.-H."/>
            <person name="Friedman R."/>
            <person name="Venter J.C."/>
        </authorList>
    </citation>
    <scope>NUCLEOTIDE SEQUENCE [LARGE SCALE GENOMIC DNA]</scope>
    <source>
        <strain evidence="7 8">PV-1</strain>
    </source>
</reference>
<comment type="caution">
    <text evidence="7">The sequence shown here is derived from an EMBL/GenBank/DDBJ whole genome shotgun (WGS) entry which is preliminary data.</text>
</comment>
<dbReference type="HOGENOM" id="CLU_2302499_0_0_0"/>
<dbReference type="GO" id="GO:0016020">
    <property type="term" value="C:membrane"/>
    <property type="evidence" value="ECO:0007669"/>
    <property type="project" value="InterPro"/>
</dbReference>
<keyword evidence="4 6" id="KW-1133">Transmembrane helix</keyword>
<keyword evidence="2" id="KW-1003">Cell membrane</keyword>
<feature type="transmembrane region" description="Helical" evidence="6">
    <location>
        <begin position="6"/>
        <end position="28"/>
    </location>
</feature>
<dbReference type="OrthoDB" id="5298856at2"/>
<dbReference type="AlphaFoldDB" id="Q0EZ60"/>
<gene>
    <name evidence="7" type="ORF">SPV1_07711</name>
</gene>
<name>Q0EZ60_9PROT</name>
<comment type="subcellular location">
    <subcellularLocation>
        <location evidence="1">Cell membrane</location>
    </subcellularLocation>
</comment>
<keyword evidence="8" id="KW-1185">Reference proteome</keyword>
<keyword evidence="3 6" id="KW-0812">Transmembrane</keyword>
<proteinExistence type="predicted"/>
<protein>
    <recommendedName>
        <fullName evidence="9">Flagellar protein</fullName>
    </recommendedName>
</protein>
<dbReference type="EMBL" id="AATS01000007">
    <property type="protein sequence ID" value="EAU54564.1"/>
    <property type="molecule type" value="Genomic_DNA"/>
</dbReference>
<keyword evidence="5 6" id="KW-0472">Membrane</keyword>
<evidence type="ECO:0000313" key="7">
    <source>
        <dbReference type="EMBL" id="EAU54564.1"/>
    </source>
</evidence>
<dbReference type="RefSeq" id="WP_009849066.1">
    <property type="nucleotide sequence ID" value="NZ_DS022294.1"/>
</dbReference>
<evidence type="ECO:0000256" key="3">
    <source>
        <dbReference type="ARBA" id="ARBA00022692"/>
    </source>
</evidence>
<dbReference type="InterPro" id="IPR022781">
    <property type="entry name" value="Flagellar_biosynth_FliO"/>
</dbReference>
<evidence type="ECO:0000256" key="6">
    <source>
        <dbReference type="SAM" id="Phobius"/>
    </source>
</evidence>
<accession>Q0EZ60</accession>
<dbReference type="InParanoid" id="Q0EZ60"/>
<evidence type="ECO:0000313" key="8">
    <source>
        <dbReference type="Proteomes" id="UP000005297"/>
    </source>
</evidence>
<evidence type="ECO:0008006" key="9">
    <source>
        <dbReference type="Google" id="ProtNLM"/>
    </source>
</evidence>
<dbReference type="GO" id="GO:0044781">
    <property type="term" value="P:bacterial-type flagellum organization"/>
    <property type="evidence" value="ECO:0007669"/>
    <property type="project" value="InterPro"/>
</dbReference>
<evidence type="ECO:0000256" key="1">
    <source>
        <dbReference type="ARBA" id="ARBA00004236"/>
    </source>
</evidence>